<feature type="domain" description="LIM zinc-binding" evidence="14">
    <location>
        <begin position="265"/>
        <end position="328"/>
    </location>
</feature>
<dbReference type="AlphaFoldDB" id="A0A4E0RPL7"/>
<dbReference type="SUPFAM" id="SSF57716">
    <property type="entry name" value="Glucocorticoid receptor-like (DNA-binding domain)"/>
    <property type="match status" value="1"/>
</dbReference>
<evidence type="ECO:0000256" key="4">
    <source>
        <dbReference type="ARBA" id="ARBA00022833"/>
    </source>
</evidence>
<dbReference type="SMART" id="SM00389">
    <property type="entry name" value="HOX"/>
    <property type="match status" value="1"/>
</dbReference>
<keyword evidence="13" id="KW-0472">Membrane</keyword>
<evidence type="ECO:0000256" key="6">
    <source>
        <dbReference type="ARBA" id="ARBA00023125"/>
    </source>
</evidence>
<dbReference type="GO" id="GO:0000977">
    <property type="term" value="F:RNA polymerase II transcription regulatory region sequence-specific DNA binding"/>
    <property type="evidence" value="ECO:0007669"/>
    <property type="project" value="TreeGrafter"/>
</dbReference>
<evidence type="ECO:0000256" key="5">
    <source>
        <dbReference type="ARBA" id="ARBA00023038"/>
    </source>
</evidence>
<evidence type="ECO:0000256" key="3">
    <source>
        <dbReference type="ARBA" id="ARBA00022737"/>
    </source>
</evidence>
<feature type="region of interest" description="Disordered" evidence="12">
    <location>
        <begin position="1015"/>
        <end position="1050"/>
    </location>
</feature>
<feature type="region of interest" description="Disordered" evidence="12">
    <location>
        <begin position="667"/>
        <end position="689"/>
    </location>
</feature>
<evidence type="ECO:0000256" key="1">
    <source>
        <dbReference type="ARBA" id="ARBA00004123"/>
    </source>
</evidence>
<dbReference type="FunFam" id="1.10.10.60:FF:000075">
    <property type="entry name" value="LIM/homeobox protein Lhx1"/>
    <property type="match status" value="1"/>
</dbReference>
<evidence type="ECO:0000259" key="15">
    <source>
        <dbReference type="PROSITE" id="PS50071"/>
    </source>
</evidence>
<accession>A0A4E0RPL7</accession>
<dbReference type="GO" id="GO:0030182">
    <property type="term" value="P:neuron differentiation"/>
    <property type="evidence" value="ECO:0007669"/>
    <property type="project" value="TreeGrafter"/>
</dbReference>
<evidence type="ECO:0000313" key="17">
    <source>
        <dbReference type="Proteomes" id="UP000230066"/>
    </source>
</evidence>
<comment type="caution">
    <text evidence="16">The sequence shown here is derived from an EMBL/GenBank/DDBJ whole genome shotgun (WGS) entry which is preliminary data.</text>
</comment>
<keyword evidence="6 9" id="KW-0238">DNA-binding</keyword>
<evidence type="ECO:0000259" key="14">
    <source>
        <dbReference type="PROSITE" id="PS50023"/>
    </source>
</evidence>
<protein>
    <submittedName>
        <fullName evidence="16">LIM/homeobox protein Lhx1</fullName>
    </submittedName>
</protein>
<dbReference type="GO" id="GO:0005634">
    <property type="term" value="C:nucleus"/>
    <property type="evidence" value="ECO:0007669"/>
    <property type="project" value="UniProtKB-SubCell"/>
</dbReference>
<dbReference type="Pfam" id="PF00412">
    <property type="entry name" value="LIM"/>
    <property type="match status" value="2"/>
</dbReference>
<feature type="region of interest" description="Disordered" evidence="12">
    <location>
        <begin position="977"/>
        <end position="1001"/>
    </location>
</feature>
<dbReference type="SUPFAM" id="SSF46689">
    <property type="entry name" value="Homeodomain-like"/>
    <property type="match status" value="1"/>
</dbReference>
<dbReference type="PANTHER" id="PTHR24208">
    <property type="entry name" value="LIM/HOMEOBOX PROTEIN LHX"/>
    <property type="match status" value="1"/>
</dbReference>
<feature type="DNA-binding region" description="Homeobox" evidence="9">
    <location>
        <begin position="840"/>
        <end position="899"/>
    </location>
</feature>
<dbReference type="EMBL" id="JXXN02002386">
    <property type="protein sequence ID" value="THD23018.1"/>
    <property type="molecule type" value="Genomic_DNA"/>
</dbReference>
<organism evidence="16 17">
    <name type="scientific">Fasciola hepatica</name>
    <name type="common">Liver fluke</name>
    <dbReference type="NCBI Taxonomy" id="6192"/>
    <lineage>
        <taxon>Eukaryota</taxon>
        <taxon>Metazoa</taxon>
        <taxon>Spiralia</taxon>
        <taxon>Lophotrochozoa</taxon>
        <taxon>Platyhelminthes</taxon>
        <taxon>Trematoda</taxon>
        <taxon>Digenea</taxon>
        <taxon>Plagiorchiida</taxon>
        <taxon>Echinostomata</taxon>
        <taxon>Echinostomatoidea</taxon>
        <taxon>Fasciolidae</taxon>
        <taxon>Fasciola</taxon>
    </lineage>
</organism>
<dbReference type="Gene3D" id="1.10.10.60">
    <property type="entry name" value="Homeodomain-like"/>
    <property type="match status" value="1"/>
</dbReference>
<dbReference type="InterPro" id="IPR001356">
    <property type="entry name" value="HD"/>
</dbReference>
<feature type="domain" description="Homeobox" evidence="15">
    <location>
        <begin position="838"/>
        <end position="898"/>
    </location>
</feature>
<evidence type="ECO:0000256" key="8">
    <source>
        <dbReference type="ARBA" id="ARBA00023242"/>
    </source>
</evidence>
<evidence type="ECO:0000256" key="7">
    <source>
        <dbReference type="ARBA" id="ARBA00023155"/>
    </source>
</evidence>
<feature type="transmembrane region" description="Helical" evidence="13">
    <location>
        <begin position="64"/>
        <end position="87"/>
    </location>
</feature>
<evidence type="ECO:0000256" key="11">
    <source>
        <dbReference type="RuleBase" id="RU000682"/>
    </source>
</evidence>
<dbReference type="InterPro" id="IPR009057">
    <property type="entry name" value="Homeodomain-like_sf"/>
</dbReference>
<keyword evidence="13" id="KW-1133">Transmembrane helix</keyword>
<dbReference type="Proteomes" id="UP000230066">
    <property type="component" value="Unassembled WGS sequence"/>
</dbReference>
<keyword evidence="3" id="KW-0677">Repeat</keyword>
<feature type="compositionally biased region" description="Polar residues" evidence="12">
    <location>
        <begin position="1111"/>
        <end position="1126"/>
    </location>
</feature>
<feature type="compositionally biased region" description="Polar residues" evidence="12">
    <location>
        <begin position="1037"/>
        <end position="1050"/>
    </location>
</feature>
<dbReference type="InterPro" id="IPR017970">
    <property type="entry name" value="Homeobox_CS"/>
</dbReference>
<keyword evidence="17" id="KW-1185">Reference proteome</keyword>
<evidence type="ECO:0000313" key="16">
    <source>
        <dbReference type="EMBL" id="THD23018.1"/>
    </source>
</evidence>
<dbReference type="PROSITE" id="PS00478">
    <property type="entry name" value="LIM_DOMAIN_1"/>
    <property type="match status" value="1"/>
</dbReference>
<feature type="domain" description="LIM zinc-binding" evidence="14">
    <location>
        <begin position="205"/>
        <end position="264"/>
    </location>
</feature>
<dbReference type="GO" id="GO:0000981">
    <property type="term" value="F:DNA-binding transcription factor activity, RNA polymerase II-specific"/>
    <property type="evidence" value="ECO:0007669"/>
    <property type="project" value="InterPro"/>
</dbReference>
<keyword evidence="2 10" id="KW-0479">Metal-binding</keyword>
<dbReference type="CDD" id="cd00086">
    <property type="entry name" value="homeodomain"/>
    <property type="match status" value="1"/>
</dbReference>
<dbReference type="PROSITE" id="PS50071">
    <property type="entry name" value="HOMEOBOX_2"/>
    <property type="match status" value="1"/>
</dbReference>
<keyword evidence="5 10" id="KW-0440">LIM domain</keyword>
<sequence length="1211" mass="131329">MAGPLASLLCMCLGVCVFAQCSLVRVVEFTKHGTKVHRIVSRPQLPNIINYPSGIKSNRPAVSYVHLLVFICFVLCLVITITMTMMIPLSTNNNCPNNADLWPLTNEVNENGPRPNSRVNCPSDPLVISSSSGNSCSGNTVSDPISCRAQHAYKSDQIKVTRMIPKSTGSAPIRPTSPSNMTMMRTGPIMPRRLMEWNDQDQWDVRCIGCHQAIRDQFYCHMADQFWHQACLRCFTCGILLSERCYSREGQLFCRDDFIKQYGPRCMTCRKSIQTLELVQSVRNSLFHMRCFKCAICERPLATGDQFYLARDDKSVICHEHYNPVGSSNLTNNPVDMLHMSTGSKFPAVGSTTCVTNASRDQATPMSINCITQTTVAQSLSVPTSTTNREEFGTGGLGVRLTTSKKTGPDVNTVTTIMNGNMYCCSSPVTEEGSVKSPTGTSNSVPNNAINSGQTSLTYSLECTSGSIPFLTNNYPRTTKNLRILGVDEKSVREPFPENVESTWLSTGLDPSVKPDSELFYRSLCRNNEVLNTTSLSLTEMRSISNILRTTSKYPSDCYDLNDSHQTLCLIPGPGTSKSGTTDSYPLPAVSPRSPSPETTGPDLKESLLGAKYEAIFSLAYGAGEKKHSLTSTARLPGIIPEQTETDLTKPPMTGTMECKKEEPIFGNSTTDAQRDGAGLGNSVNNPNSEILHSEQNMMAGEQDEDDDEDDEDDVLVHLDEELAESAHCSLTFADEDCSHLEDEEEMNSDSIQGSPGRLMHMIPNRRQTPRHQHSRYEQQSSPMLGPCGMLQSEASSQTSVGSENGRANSITTGQLGCVPSGGLVGGSGCCGGSGGGAKRRGPRTTIKAKQLDTLKAAFAATPKPTRHVRESLAQETGLSMRVIQVWFQNRRSKERRMKQLNALGARRPFYRNPRRLRGLRPGLGAPDLSTEAAVELMSNPAYHGYLVESNPDFYNVIAAAAVAVSFGSNGPMPPGPLAYHPVPDPSHLTGSDPRTTGLPNELLDFPLNQMLPFAPQVPPPLSQVQQPPPPPLPPSTLSATGNVAQTGSLPSSHLSLPYASQPLSCLQPAPNTLAYTGTPPFSLGSHAPSCISRIDSSGKQDPRYHASPGLNIQSPLSISTQSSMPTFGKPLHFPRPLSPSNIILPVNVSNTGPLISHSPSPMNTVPKLGNSPFFPEYSNNAELSSLIPGTHNSQLTMFGRQTLCAPSGYP</sequence>
<gene>
    <name evidence="16" type="ORF">D915_006325</name>
</gene>
<dbReference type="PROSITE" id="PS50023">
    <property type="entry name" value="LIM_DOMAIN_2"/>
    <property type="match status" value="2"/>
</dbReference>
<dbReference type="GO" id="GO:0046872">
    <property type="term" value="F:metal ion binding"/>
    <property type="evidence" value="ECO:0007669"/>
    <property type="project" value="UniProtKB-KW"/>
</dbReference>
<dbReference type="Pfam" id="PF00046">
    <property type="entry name" value="Homeodomain"/>
    <property type="match status" value="1"/>
</dbReference>
<keyword evidence="4 10" id="KW-0862">Zinc</keyword>
<dbReference type="Gene3D" id="2.10.110.10">
    <property type="entry name" value="Cysteine Rich Protein"/>
    <property type="match status" value="2"/>
</dbReference>
<keyword evidence="13" id="KW-0812">Transmembrane</keyword>
<dbReference type="SMART" id="SM00132">
    <property type="entry name" value="LIM"/>
    <property type="match status" value="2"/>
</dbReference>
<feature type="compositionally biased region" description="Polar residues" evidence="12">
    <location>
        <begin position="989"/>
        <end position="999"/>
    </location>
</feature>
<dbReference type="PROSITE" id="PS00027">
    <property type="entry name" value="HOMEOBOX_1"/>
    <property type="match status" value="1"/>
</dbReference>
<name>A0A4E0RPL7_FASHE</name>
<feature type="region of interest" description="Disordered" evidence="12">
    <location>
        <begin position="1097"/>
        <end position="1132"/>
    </location>
</feature>
<feature type="transmembrane region" description="Helical" evidence="13">
    <location>
        <begin position="6"/>
        <end position="27"/>
    </location>
</feature>
<reference evidence="16" key="1">
    <citation type="submission" date="2019-03" db="EMBL/GenBank/DDBJ databases">
        <title>Improved annotation for the trematode Fasciola hepatica.</title>
        <authorList>
            <person name="Choi Y.-J."/>
            <person name="Martin J."/>
            <person name="Mitreva M."/>
        </authorList>
    </citation>
    <scope>NUCLEOTIDE SEQUENCE [LARGE SCALE GENOMIC DNA]</scope>
</reference>
<evidence type="ECO:0000256" key="10">
    <source>
        <dbReference type="PROSITE-ProRule" id="PRU00125"/>
    </source>
</evidence>
<proteinExistence type="predicted"/>
<evidence type="ECO:0000256" key="12">
    <source>
        <dbReference type="SAM" id="MobiDB-lite"/>
    </source>
</evidence>
<dbReference type="InterPro" id="IPR050453">
    <property type="entry name" value="LIM_Homeobox_TF"/>
</dbReference>
<keyword evidence="8 9" id="KW-0539">Nucleus</keyword>
<comment type="subcellular location">
    <subcellularLocation>
        <location evidence="1 9 11">Nucleus</location>
    </subcellularLocation>
</comment>
<keyword evidence="7 9" id="KW-0371">Homeobox</keyword>
<evidence type="ECO:0000256" key="9">
    <source>
        <dbReference type="PROSITE-ProRule" id="PRU00108"/>
    </source>
</evidence>
<feature type="region of interest" description="Disordered" evidence="12">
    <location>
        <begin position="572"/>
        <end position="604"/>
    </location>
</feature>
<dbReference type="PANTHER" id="PTHR24208:SF166">
    <property type="entry name" value="LIM HOMEOBOX TRANSCRIPTION FACTOR 1 ALPHA, ISOFORM B"/>
    <property type="match status" value="1"/>
</dbReference>
<feature type="compositionally biased region" description="Pro residues" evidence="12">
    <location>
        <begin position="1016"/>
        <end position="1035"/>
    </location>
</feature>
<dbReference type="InterPro" id="IPR001781">
    <property type="entry name" value="Znf_LIM"/>
</dbReference>
<evidence type="ECO:0000256" key="2">
    <source>
        <dbReference type="ARBA" id="ARBA00022723"/>
    </source>
</evidence>
<evidence type="ECO:0000256" key="13">
    <source>
        <dbReference type="SAM" id="Phobius"/>
    </source>
</evidence>